<name>A0A0R1QPH8_9LACO</name>
<proteinExistence type="predicted"/>
<dbReference type="InterPro" id="IPR016152">
    <property type="entry name" value="PTrfase/Anion_transptr"/>
</dbReference>
<evidence type="ECO:0000259" key="1">
    <source>
        <dbReference type="Pfam" id="PF00359"/>
    </source>
</evidence>
<dbReference type="PATRIC" id="fig|1423770.3.peg.199"/>
<dbReference type="InterPro" id="IPR002178">
    <property type="entry name" value="PTS_EIIA_type-2_dom"/>
</dbReference>
<dbReference type="Proteomes" id="UP000050872">
    <property type="component" value="Unassembled WGS sequence"/>
</dbReference>
<evidence type="ECO:0000313" key="3">
    <source>
        <dbReference type="Proteomes" id="UP000050872"/>
    </source>
</evidence>
<dbReference type="Pfam" id="PF00359">
    <property type="entry name" value="PTS_EIIA_2"/>
    <property type="match status" value="1"/>
</dbReference>
<evidence type="ECO:0000313" key="2">
    <source>
        <dbReference type="EMBL" id="KRL44154.1"/>
    </source>
</evidence>
<organism evidence="2 3">
    <name type="scientific">Companilactobacillus mindensis DSM 14500</name>
    <dbReference type="NCBI Taxonomy" id="1423770"/>
    <lineage>
        <taxon>Bacteria</taxon>
        <taxon>Bacillati</taxon>
        <taxon>Bacillota</taxon>
        <taxon>Bacilli</taxon>
        <taxon>Lactobacillales</taxon>
        <taxon>Lactobacillaceae</taxon>
        <taxon>Companilactobacillus</taxon>
    </lineage>
</organism>
<dbReference type="AlphaFoldDB" id="A0A0R1QPH8"/>
<dbReference type="RefSeq" id="WP_057887911.1">
    <property type="nucleotide sequence ID" value="NZ_AZEZ01000055.1"/>
</dbReference>
<reference evidence="2 3" key="1">
    <citation type="journal article" date="2015" name="Genome Announc.">
        <title>Expanding the biotechnology potential of lactobacilli through comparative genomics of 213 strains and associated genera.</title>
        <authorList>
            <person name="Sun Z."/>
            <person name="Harris H.M."/>
            <person name="McCann A."/>
            <person name="Guo C."/>
            <person name="Argimon S."/>
            <person name="Zhang W."/>
            <person name="Yang X."/>
            <person name="Jeffery I.B."/>
            <person name="Cooney J.C."/>
            <person name="Kagawa T.F."/>
            <person name="Liu W."/>
            <person name="Song Y."/>
            <person name="Salvetti E."/>
            <person name="Wrobel A."/>
            <person name="Rasinkangas P."/>
            <person name="Parkhill J."/>
            <person name="Rea M.C."/>
            <person name="O'Sullivan O."/>
            <person name="Ritari J."/>
            <person name="Douillard F.P."/>
            <person name="Paul Ross R."/>
            <person name="Yang R."/>
            <person name="Briner A.E."/>
            <person name="Felis G.E."/>
            <person name="de Vos W.M."/>
            <person name="Barrangou R."/>
            <person name="Klaenhammer T.R."/>
            <person name="Caufield P.W."/>
            <person name="Cui Y."/>
            <person name="Zhang H."/>
            <person name="O'Toole P.W."/>
        </authorList>
    </citation>
    <scope>NUCLEOTIDE SEQUENCE [LARGE SCALE GENOMIC DNA]</scope>
    <source>
        <strain evidence="2 3">DSM 14500</strain>
    </source>
</reference>
<sequence length="149" mass="16474">MFKIFRKNHTTANIELKDNNQLSALKLAAAKAADEFNVDEQAVQSSIFASAAQGTPIIENRAVFLFATSENKSRAHTMMLTFKDPVAWGTDRTPVDYLIIGLFPDGSTDEQIQAISDKVTTGLSEKADQLDDIKFNDSNLNKLNQSFTD</sequence>
<comment type="caution">
    <text evidence="2">The sequence shown here is derived from an EMBL/GenBank/DDBJ whole genome shotgun (WGS) entry which is preliminary data.</text>
</comment>
<dbReference type="SUPFAM" id="SSF55804">
    <property type="entry name" value="Phoshotransferase/anion transport protein"/>
    <property type="match status" value="1"/>
</dbReference>
<dbReference type="OrthoDB" id="2308970at2"/>
<dbReference type="Gene3D" id="3.40.930.10">
    <property type="entry name" value="Mannitol-specific EII, Chain A"/>
    <property type="match status" value="1"/>
</dbReference>
<accession>A0A0R1QPH8</accession>
<feature type="domain" description="PTS EIIA type-2" evidence="1">
    <location>
        <begin position="4"/>
        <end position="117"/>
    </location>
</feature>
<dbReference type="EMBL" id="AZEZ01000055">
    <property type="protein sequence ID" value="KRL44154.1"/>
    <property type="molecule type" value="Genomic_DNA"/>
</dbReference>
<keyword evidence="3" id="KW-1185">Reference proteome</keyword>
<protein>
    <recommendedName>
        <fullName evidence="1">PTS EIIA type-2 domain-containing protein</fullName>
    </recommendedName>
</protein>
<dbReference type="STRING" id="1423770.FD29_GL000200"/>
<gene>
    <name evidence="2" type="ORF">FD29_GL000200</name>
</gene>